<dbReference type="InterPro" id="IPR004785">
    <property type="entry name" value="RpiB"/>
</dbReference>
<evidence type="ECO:0000256" key="4">
    <source>
        <dbReference type="PIRSR" id="PIRSR005384-2"/>
    </source>
</evidence>
<keyword evidence="2 5" id="KW-0413">Isomerase</keyword>
<dbReference type="PANTHER" id="PTHR30345">
    <property type="entry name" value="RIBOSE-5-PHOSPHATE ISOMERASE B"/>
    <property type="match status" value="1"/>
</dbReference>
<feature type="binding site" evidence="4">
    <location>
        <begin position="8"/>
        <end position="9"/>
    </location>
    <ligand>
        <name>D-ribulose 5-phosphate</name>
        <dbReference type="ChEBI" id="CHEBI:58121"/>
    </ligand>
</feature>
<protein>
    <submittedName>
        <fullName evidence="5">Ribose-5-phosphate isomerase B</fullName>
    </submittedName>
</protein>
<comment type="similarity">
    <text evidence="1">Belongs to the LacAB/RpiB family.</text>
</comment>
<dbReference type="KEGG" id="ssab:SSABA_v1c00440"/>
<dbReference type="GO" id="GO:0019316">
    <property type="term" value="P:D-allose catabolic process"/>
    <property type="evidence" value="ECO:0007669"/>
    <property type="project" value="TreeGrafter"/>
</dbReference>
<dbReference type="GO" id="GO:0004751">
    <property type="term" value="F:ribose-5-phosphate isomerase activity"/>
    <property type="evidence" value="ECO:0007669"/>
    <property type="project" value="TreeGrafter"/>
</dbReference>
<dbReference type="GO" id="GO:0009052">
    <property type="term" value="P:pentose-phosphate shunt, non-oxidative branch"/>
    <property type="evidence" value="ECO:0007669"/>
    <property type="project" value="TreeGrafter"/>
</dbReference>
<dbReference type="Gene3D" id="3.40.1400.10">
    <property type="entry name" value="Sugar-phosphate isomerase, RpiB/LacA/LacB"/>
    <property type="match status" value="1"/>
</dbReference>
<dbReference type="NCBIfam" id="NF004051">
    <property type="entry name" value="PRK05571.1"/>
    <property type="match status" value="1"/>
</dbReference>
<dbReference type="PATRIC" id="fig|1276257.3.peg.44"/>
<sequence>MKIFIGNDHTAVEMKTAIVEYLESQGHEVINLGTNDLNPVDYPDLGFAVGEAVGKDVTSLGIVICGSGIGISIAANKVPGIRAALCYEKEAVELARQHNNANILALGARFIAVYKAVELVKVFLQTQFEEDRHSERVRKLCDYNG</sequence>
<feature type="binding site" evidence="4">
    <location>
        <position position="99"/>
    </location>
    <ligand>
        <name>D-ribulose 5-phosphate</name>
        <dbReference type="ChEBI" id="CHEBI:58121"/>
    </ligand>
</feature>
<dbReference type="SUPFAM" id="SSF89623">
    <property type="entry name" value="Ribose/Galactose isomerase RpiB/AlsB"/>
    <property type="match status" value="1"/>
</dbReference>
<dbReference type="RefSeq" id="WP_025250596.1">
    <property type="nucleotide sequence ID" value="NZ_CP006934.1"/>
</dbReference>
<evidence type="ECO:0000256" key="2">
    <source>
        <dbReference type="ARBA" id="ARBA00023235"/>
    </source>
</evidence>
<dbReference type="EMBL" id="CP006934">
    <property type="protein sequence ID" value="AHI53456.1"/>
    <property type="molecule type" value="Genomic_DNA"/>
</dbReference>
<dbReference type="PIRSF" id="PIRSF005384">
    <property type="entry name" value="RpiB_LacA_B"/>
    <property type="match status" value="1"/>
</dbReference>
<dbReference type="OrthoDB" id="1778624at2"/>
<accession>W6A914</accession>
<dbReference type="PANTHER" id="PTHR30345:SF0">
    <property type="entry name" value="DNA DAMAGE-REPAIR_TOLERATION PROTEIN DRT102"/>
    <property type="match status" value="1"/>
</dbReference>
<evidence type="ECO:0000313" key="5">
    <source>
        <dbReference type="EMBL" id="AHI53456.1"/>
    </source>
</evidence>
<evidence type="ECO:0000256" key="3">
    <source>
        <dbReference type="PIRSR" id="PIRSR005384-1"/>
    </source>
</evidence>
<dbReference type="Proteomes" id="UP000019265">
    <property type="component" value="Chromosome"/>
</dbReference>
<feature type="active site" description="Proton donor" evidence="3">
    <location>
        <position position="98"/>
    </location>
</feature>
<organism evidence="5 6">
    <name type="scientific">Spiroplasma sabaudiense Ar-1343</name>
    <dbReference type="NCBI Taxonomy" id="1276257"/>
    <lineage>
        <taxon>Bacteria</taxon>
        <taxon>Bacillati</taxon>
        <taxon>Mycoplasmatota</taxon>
        <taxon>Mollicutes</taxon>
        <taxon>Entomoplasmatales</taxon>
        <taxon>Spiroplasmataceae</taxon>
        <taxon>Spiroplasma</taxon>
    </lineage>
</organism>
<dbReference type="eggNOG" id="COG0698">
    <property type="taxonomic scope" value="Bacteria"/>
</dbReference>
<feature type="binding site" evidence="4">
    <location>
        <position position="136"/>
    </location>
    <ligand>
        <name>D-ribulose 5-phosphate</name>
        <dbReference type="ChEBI" id="CHEBI:58121"/>
    </ligand>
</feature>
<dbReference type="InterPro" id="IPR036569">
    <property type="entry name" value="RpiB_LacA_LacB_sf"/>
</dbReference>
<feature type="binding site" evidence="4">
    <location>
        <position position="132"/>
    </location>
    <ligand>
        <name>D-ribulose 5-phosphate</name>
        <dbReference type="ChEBI" id="CHEBI:58121"/>
    </ligand>
</feature>
<dbReference type="InterPro" id="IPR003500">
    <property type="entry name" value="RpiB_LacA_LacB"/>
</dbReference>
<evidence type="ECO:0000256" key="1">
    <source>
        <dbReference type="ARBA" id="ARBA00008754"/>
    </source>
</evidence>
<evidence type="ECO:0000313" key="6">
    <source>
        <dbReference type="Proteomes" id="UP000019265"/>
    </source>
</evidence>
<feature type="binding site" evidence="4">
    <location>
        <position position="109"/>
    </location>
    <ligand>
        <name>D-ribulose 5-phosphate</name>
        <dbReference type="ChEBI" id="CHEBI:58121"/>
    </ligand>
</feature>
<feature type="active site" description="Proton acceptor" evidence="3">
    <location>
        <position position="65"/>
    </location>
</feature>
<feature type="binding site" evidence="4">
    <location>
        <begin position="66"/>
        <end position="70"/>
    </location>
    <ligand>
        <name>D-ribulose 5-phosphate</name>
        <dbReference type="ChEBI" id="CHEBI:58121"/>
    </ligand>
</feature>
<dbReference type="HOGENOM" id="CLU_091396_4_1_14"/>
<dbReference type="NCBIfam" id="TIGR01120">
    <property type="entry name" value="rpiB"/>
    <property type="match status" value="1"/>
</dbReference>
<keyword evidence="6" id="KW-1185">Reference proteome</keyword>
<proteinExistence type="inferred from homology"/>
<gene>
    <name evidence="5" type="primary">rpiB</name>
    <name evidence="5" type="ORF">SSABA_v1c00440</name>
</gene>
<dbReference type="NCBIfam" id="TIGR00689">
    <property type="entry name" value="rpiB_lacA_lacB"/>
    <property type="match status" value="1"/>
</dbReference>
<dbReference type="STRING" id="1276257.SSABA_v1c00440"/>
<reference evidence="5 6" key="1">
    <citation type="journal article" date="2014" name="Genome Biol. Evol.">
        <title>Molecular evolution of the substrate utilization strategies and putative virulence factors in mosquito-associated Spiroplasma species.</title>
        <authorList>
            <person name="Chang T.H."/>
            <person name="Lo W.S."/>
            <person name="Ku C."/>
            <person name="Chen L.L."/>
            <person name="Kuo C.H."/>
        </authorList>
    </citation>
    <scope>NUCLEOTIDE SEQUENCE [LARGE SCALE GENOMIC DNA]</scope>
    <source>
        <strain evidence="5">Ar-1343</strain>
    </source>
</reference>
<dbReference type="Pfam" id="PF02502">
    <property type="entry name" value="LacAB_rpiB"/>
    <property type="match status" value="1"/>
</dbReference>
<name>W6A914_9MOLU</name>
<dbReference type="AlphaFoldDB" id="W6A914"/>